<proteinExistence type="predicted"/>
<evidence type="ECO:0000313" key="2">
    <source>
        <dbReference type="Proteomes" id="UP000235392"/>
    </source>
</evidence>
<accession>A0A2N5RYS1</accession>
<dbReference type="AlphaFoldDB" id="A0A2N5RYS1"/>
<organism evidence="1 2">
    <name type="scientific">Puccinia coronata f. sp. avenae</name>
    <dbReference type="NCBI Taxonomy" id="200324"/>
    <lineage>
        <taxon>Eukaryota</taxon>
        <taxon>Fungi</taxon>
        <taxon>Dikarya</taxon>
        <taxon>Basidiomycota</taxon>
        <taxon>Pucciniomycotina</taxon>
        <taxon>Pucciniomycetes</taxon>
        <taxon>Pucciniales</taxon>
        <taxon>Pucciniaceae</taxon>
        <taxon>Puccinia</taxon>
    </lineage>
</organism>
<comment type="caution">
    <text evidence="1">The sequence shown here is derived from an EMBL/GenBank/DDBJ whole genome shotgun (WGS) entry which is preliminary data.</text>
</comment>
<protein>
    <submittedName>
        <fullName evidence="1">Uncharacterized protein</fullName>
    </submittedName>
</protein>
<sequence length="252" mass="27332">MVIHTYLYRPTSIRSYKSKVGNASRVRSGISPGEHRSVVGCGRSTYSGQQRFPRVHNRTPVEHHNVLPGRSEQIVRPVHADSAASTQLDQARPPLLYRVQRALSATGHGAPLIANKRLPSSSARPSPPSAVNCSSPRAVAFGVAPLGNMHIPIMYIMALFVPLVSATLPNWFPLKPAYSHLVVKHIGACDNKNPCQVILGGPCDICGCEIPRKKLFYQCQLCEGVSESHIQSMCYIHRYQPGSSGNSSGSGS</sequence>
<dbReference type="EMBL" id="PGCI01001258">
    <property type="protein sequence ID" value="PLW06082.1"/>
    <property type="molecule type" value="Genomic_DNA"/>
</dbReference>
<evidence type="ECO:0000313" key="1">
    <source>
        <dbReference type="EMBL" id="PLW06082.1"/>
    </source>
</evidence>
<name>A0A2N5RYS1_9BASI</name>
<reference evidence="1 2" key="1">
    <citation type="submission" date="2017-11" db="EMBL/GenBank/DDBJ databases">
        <title>De novo assembly and phasing of dikaryotic genomes from two isolates of Puccinia coronata f. sp. avenae, the causal agent of oat crown rust.</title>
        <authorList>
            <person name="Miller M.E."/>
            <person name="Zhang Y."/>
            <person name="Omidvar V."/>
            <person name="Sperschneider J."/>
            <person name="Schwessinger B."/>
            <person name="Raley C."/>
            <person name="Palmer J.M."/>
            <person name="Garnica D."/>
            <person name="Upadhyaya N."/>
            <person name="Rathjen J."/>
            <person name="Taylor J.M."/>
            <person name="Park R.F."/>
            <person name="Dodds P.N."/>
            <person name="Hirsch C.D."/>
            <person name="Kianian S.F."/>
            <person name="Figueroa M."/>
        </authorList>
    </citation>
    <scope>NUCLEOTIDE SEQUENCE [LARGE SCALE GENOMIC DNA]</scope>
    <source>
        <strain evidence="1">12SD80</strain>
    </source>
</reference>
<dbReference type="Proteomes" id="UP000235392">
    <property type="component" value="Unassembled WGS sequence"/>
</dbReference>
<gene>
    <name evidence="1" type="ORF">PCASD_25317</name>
</gene>